<evidence type="ECO:0000256" key="7">
    <source>
        <dbReference type="SAM" id="MobiDB-lite"/>
    </source>
</evidence>
<feature type="region of interest" description="Disordered" evidence="7">
    <location>
        <begin position="1"/>
        <end position="22"/>
    </location>
</feature>
<dbReference type="PANTHER" id="PTHR10926:SF23">
    <property type="entry name" value="CELL CYCLE CONTROL PROTEIN 50A"/>
    <property type="match status" value="1"/>
</dbReference>
<dbReference type="GO" id="GO:0005783">
    <property type="term" value="C:endoplasmic reticulum"/>
    <property type="evidence" value="ECO:0007669"/>
    <property type="project" value="TreeGrafter"/>
</dbReference>
<evidence type="ECO:0000256" key="8">
    <source>
        <dbReference type="SAM" id="Phobius"/>
    </source>
</evidence>
<dbReference type="InterPro" id="IPR005045">
    <property type="entry name" value="CDC50/LEM3_fam"/>
</dbReference>
<sequence>MQRSVTQKPVEKNVLKNKPKDSRWRQQTLPSYRPLFTAQFAWLVFLFQGVLFVLIGTLVLALDNAKEVVVDYTCCHQHPDDNNIDCWDNSTQFHSFTCTVPVKLEEEYEGDVMFQYGMKHFFQNNRLYIKSRNDVQLVGDLHSTYDCDKYATTMVDGKELPIAPCGLVANSMFNDTFKLYYYTQGDLLIPVPFSTERVIWSVERKRKYKNPKYDPKKNETLCDAFRGTAKPLDWQRPICELGNDEDGYGFENVDFIAWMKPAALPTFRKNYRSLKKIGQFVKGLPQGNYLLVLNYNYPILQVAGNQSRKYFIISKDGILGAKNNFLPIAFITFGSVSLLTVVFFLVIQMKNKKH</sequence>
<keyword evidence="3 8" id="KW-0812">Transmembrane</keyword>
<accession>A0A0N5AQQ0</accession>
<evidence type="ECO:0000256" key="2">
    <source>
        <dbReference type="ARBA" id="ARBA00009457"/>
    </source>
</evidence>
<dbReference type="PANTHER" id="PTHR10926">
    <property type="entry name" value="CELL CYCLE CONTROL PROTEIN 50"/>
    <property type="match status" value="1"/>
</dbReference>
<evidence type="ECO:0000313" key="10">
    <source>
        <dbReference type="WBParaSite" id="SMUV_0000702201-mRNA-1"/>
    </source>
</evidence>
<evidence type="ECO:0000256" key="5">
    <source>
        <dbReference type="ARBA" id="ARBA00023136"/>
    </source>
</evidence>
<dbReference type="GO" id="GO:0005794">
    <property type="term" value="C:Golgi apparatus"/>
    <property type="evidence" value="ECO:0007669"/>
    <property type="project" value="TreeGrafter"/>
</dbReference>
<dbReference type="PIRSF" id="PIRSF015840">
    <property type="entry name" value="DUF284_TM_euk"/>
    <property type="match status" value="1"/>
</dbReference>
<dbReference type="AlphaFoldDB" id="A0A0N5AQQ0"/>
<proteinExistence type="inferred from homology"/>
<evidence type="ECO:0000313" key="9">
    <source>
        <dbReference type="Proteomes" id="UP000046393"/>
    </source>
</evidence>
<evidence type="ECO:0000256" key="6">
    <source>
        <dbReference type="PIRNR" id="PIRNR015840"/>
    </source>
</evidence>
<dbReference type="Pfam" id="PF03381">
    <property type="entry name" value="CDC50"/>
    <property type="match status" value="1"/>
</dbReference>
<dbReference type="WBParaSite" id="SMUV_0000702201-mRNA-1">
    <property type="protein sequence ID" value="SMUV_0000702201-mRNA-1"/>
    <property type="gene ID" value="SMUV_0000702201"/>
</dbReference>
<dbReference type="STRING" id="451379.A0A0N5AQQ0"/>
<evidence type="ECO:0000256" key="4">
    <source>
        <dbReference type="ARBA" id="ARBA00022989"/>
    </source>
</evidence>
<feature type="transmembrane region" description="Helical" evidence="8">
    <location>
        <begin position="40"/>
        <end position="62"/>
    </location>
</feature>
<protein>
    <submittedName>
        <fullName evidence="10">Cell cycle control protein 50A</fullName>
    </submittedName>
</protein>
<comment type="subcellular location">
    <subcellularLocation>
        <location evidence="1">Membrane</location>
    </subcellularLocation>
</comment>
<organism evidence="9 10">
    <name type="scientific">Syphacia muris</name>
    <dbReference type="NCBI Taxonomy" id="451379"/>
    <lineage>
        <taxon>Eukaryota</taxon>
        <taxon>Metazoa</taxon>
        <taxon>Ecdysozoa</taxon>
        <taxon>Nematoda</taxon>
        <taxon>Chromadorea</taxon>
        <taxon>Rhabditida</taxon>
        <taxon>Spirurina</taxon>
        <taxon>Oxyuridomorpha</taxon>
        <taxon>Oxyuroidea</taxon>
        <taxon>Oxyuridae</taxon>
        <taxon>Syphacia</taxon>
    </lineage>
</organism>
<feature type="transmembrane region" description="Helical" evidence="8">
    <location>
        <begin position="325"/>
        <end position="347"/>
    </location>
</feature>
<comment type="similarity">
    <text evidence="2 6">Belongs to the CDC50/LEM3 family.</text>
</comment>
<keyword evidence="9" id="KW-1185">Reference proteome</keyword>
<evidence type="ECO:0000256" key="3">
    <source>
        <dbReference type="ARBA" id="ARBA00022692"/>
    </source>
</evidence>
<reference evidence="10" key="1">
    <citation type="submission" date="2017-02" db="UniProtKB">
        <authorList>
            <consortium name="WormBaseParasite"/>
        </authorList>
    </citation>
    <scope>IDENTIFICATION</scope>
</reference>
<keyword evidence="5 6" id="KW-0472">Membrane</keyword>
<feature type="compositionally biased region" description="Basic and acidic residues" evidence="7">
    <location>
        <begin position="9"/>
        <end position="22"/>
    </location>
</feature>
<keyword evidence="4 8" id="KW-1133">Transmembrane helix</keyword>
<dbReference type="Proteomes" id="UP000046393">
    <property type="component" value="Unplaced"/>
</dbReference>
<name>A0A0N5AQQ0_9BILA</name>
<evidence type="ECO:0000256" key="1">
    <source>
        <dbReference type="ARBA" id="ARBA00004370"/>
    </source>
</evidence>
<dbReference type="GO" id="GO:0005886">
    <property type="term" value="C:plasma membrane"/>
    <property type="evidence" value="ECO:0007669"/>
    <property type="project" value="TreeGrafter"/>
</dbReference>